<evidence type="ECO:0000313" key="3">
    <source>
        <dbReference type="Proteomes" id="UP001244011"/>
    </source>
</evidence>
<dbReference type="PANTHER" id="PTHR34071:SF2">
    <property type="entry name" value="FLAVIN-NUCLEOTIDE-BINDING PROTEIN"/>
    <property type="match status" value="1"/>
</dbReference>
<dbReference type="SUPFAM" id="SSF50475">
    <property type="entry name" value="FMN-binding split barrel"/>
    <property type="match status" value="1"/>
</dbReference>
<sequence>MSDSSFPKTAQNSVNRHRERGHYDEDTIHSIINATPVAHVSFVPDPSNPVPVILPMIARIGKFRDDDAPCCYVHGYVSARMFRLPDQPGGGGGGGGEGVPVCIAATQVVNFVLALTPFNHSYDYRSAVVHGHAELLDPVADRDENLWAMELITDGIVPRRWENTRIPPDDTEIASTRILRVRIDGASAKIRDSGVKDDRKDMKNTEVRERVWTGVIPYHETLGTPVPDEKNLVKEVPGYITDYIREHNQRSRRGAENNEGGIVRRVIGSLLGS</sequence>
<feature type="region of interest" description="Disordered" evidence="1">
    <location>
        <begin position="1"/>
        <end position="22"/>
    </location>
</feature>
<dbReference type="PANTHER" id="PTHR34071">
    <property type="entry name" value="5-NITROIMIDAZOLE ANTIBIOTICS RESISTANCE PROTEIN, NIMA-FAMILY-RELATED PROTEIN-RELATED"/>
    <property type="match status" value="1"/>
</dbReference>
<dbReference type="InterPro" id="IPR012349">
    <property type="entry name" value="Split_barrel_FMN-bd"/>
</dbReference>
<evidence type="ECO:0000313" key="2">
    <source>
        <dbReference type="EMBL" id="KAK1763422.1"/>
    </source>
</evidence>
<dbReference type="InterPro" id="IPR024747">
    <property type="entry name" value="Pyridox_Oxase-rel"/>
</dbReference>
<dbReference type="AlphaFoldDB" id="A0AAJ0FDM9"/>
<keyword evidence="3" id="KW-1185">Reference proteome</keyword>
<name>A0AAJ0FDM9_9PEZI</name>
<dbReference type="GeneID" id="85312169"/>
<proteinExistence type="predicted"/>
<evidence type="ECO:0000256" key="1">
    <source>
        <dbReference type="SAM" id="MobiDB-lite"/>
    </source>
</evidence>
<dbReference type="EMBL" id="MU839027">
    <property type="protein sequence ID" value="KAK1763422.1"/>
    <property type="molecule type" value="Genomic_DNA"/>
</dbReference>
<dbReference type="Gene3D" id="2.30.110.10">
    <property type="entry name" value="Electron Transport, Fmn-binding Protein, Chain A"/>
    <property type="match status" value="1"/>
</dbReference>
<feature type="compositionally biased region" description="Polar residues" evidence="1">
    <location>
        <begin position="1"/>
        <end position="14"/>
    </location>
</feature>
<gene>
    <name evidence="2" type="ORF">QBC33DRAFT_549639</name>
</gene>
<organism evidence="2 3">
    <name type="scientific">Phialemonium atrogriseum</name>
    <dbReference type="NCBI Taxonomy" id="1093897"/>
    <lineage>
        <taxon>Eukaryota</taxon>
        <taxon>Fungi</taxon>
        <taxon>Dikarya</taxon>
        <taxon>Ascomycota</taxon>
        <taxon>Pezizomycotina</taxon>
        <taxon>Sordariomycetes</taxon>
        <taxon>Sordariomycetidae</taxon>
        <taxon>Cephalothecales</taxon>
        <taxon>Cephalothecaceae</taxon>
        <taxon>Phialemonium</taxon>
    </lineage>
</organism>
<dbReference type="Proteomes" id="UP001244011">
    <property type="component" value="Unassembled WGS sequence"/>
</dbReference>
<protein>
    <recommendedName>
        <fullName evidence="4">Flavin-nucleotide-binding protein</fullName>
    </recommendedName>
</protein>
<comment type="caution">
    <text evidence="2">The sequence shown here is derived from an EMBL/GenBank/DDBJ whole genome shotgun (WGS) entry which is preliminary data.</text>
</comment>
<dbReference type="RefSeq" id="XP_060279635.1">
    <property type="nucleotide sequence ID" value="XM_060428982.1"/>
</dbReference>
<evidence type="ECO:0008006" key="4">
    <source>
        <dbReference type="Google" id="ProtNLM"/>
    </source>
</evidence>
<reference evidence="2" key="1">
    <citation type="submission" date="2023-06" db="EMBL/GenBank/DDBJ databases">
        <title>Genome-scale phylogeny and comparative genomics of the fungal order Sordariales.</title>
        <authorList>
            <consortium name="Lawrence Berkeley National Laboratory"/>
            <person name="Hensen N."/>
            <person name="Bonometti L."/>
            <person name="Westerberg I."/>
            <person name="Brannstrom I.O."/>
            <person name="Guillou S."/>
            <person name="Cros-Aarteil S."/>
            <person name="Calhoun S."/>
            <person name="Haridas S."/>
            <person name="Kuo A."/>
            <person name="Mondo S."/>
            <person name="Pangilinan J."/>
            <person name="Riley R."/>
            <person name="Labutti K."/>
            <person name="Andreopoulos B."/>
            <person name="Lipzen A."/>
            <person name="Chen C."/>
            <person name="Yanf M."/>
            <person name="Daum C."/>
            <person name="Ng V."/>
            <person name="Clum A."/>
            <person name="Steindorff A."/>
            <person name="Ohm R."/>
            <person name="Martin F."/>
            <person name="Silar P."/>
            <person name="Natvig D."/>
            <person name="Lalanne C."/>
            <person name="Gautier V."/>
            <person name="Ament-Velasquez S.L."/>
            <person name="Kruys A."/>
            <person name="Hutchinson M.I."/>
            <person name="Powell A.J."/>
            <person name="Barry K."/>
            <person name="Miller A.N."/>
            <person name="Grigoriev I.V."/>
            <person name="Debuchy R."/>
            <person name="Gladieux P."/>
            <person name="Thoren M.H."/>
            <person name="Johannesson H."/>
        </authorList>
    </citation>
    <scope>NUCLEOTIDE SEQUENCE</scope>
    <source>
        <strain evidence="2">8032-3</strain>
    </source>
</reference>
<accession>A0AAJ0FDM9</accession>
<dbReference type="Pfam" id="PF12900">
    <property type="entry name" value="Pyridox_ox_2"/>
    <property type="match status" value="1"/>
</dbReference>